<dbReference type="STRING" id="1715693.PH7735_00773"/>
<accession>A0A0P1IFC1</accession>
<dbReference type="Proteomes" id="UP000051870">
    <property type="component" value="Unassembled WGS sequence"/>
</dbReference>
<dbReference type="InterPro" id="IPR028992">
    <property type="entry name" value="Hedgehog/Intein_dom"/>
</dbReference>
<evidence type="ECO:0000313" key="2">
    <source>
        <dbReference type="EMBL" id="CUJ87490.1"/>
    </source>
</evidence>
<proteinExistence type="predicted"/>
<protein>
    <recommendedName>
        <fullName evidence="1">Hedgehog/Intein (Hint) domain-containing protein</fullName>
    </recommendedName>
</protein>
<name>A0A0P1IFC1_9RHOB</name>
<dbReference type="GeneID" id="83879849"/>
<reference evidence="3" key="1">
    <citation type="submission" date="2015-09" db="EMBL/GenBank/DDBJ databases">
        <authorList>
            <person name="Rodrigo-Torres Lidia"/>
            <person name="Arahal R.David."/>
        </authorList>
    </citation>
    <scope>NUCLEOTIDE SEQUENCE [LARGE SCALE GENOMIC DNA]</scope>
    <source>
        <strain evidence="3">CECT 7735</strain>
    </source>
</reference>
<gene>
    <name evidence="2" type="ORF">PH7735_00773</name>
</gene>
<dbReference type="RefSeq" id="WP_058309968.1">
    <property type="nucleotide sequence ID" value="NZ_CYTW01000001.1"/>
</dbReference>
<dbReference type="EMBL" id="CYTW01000001">
    <property type="protein sequence ID" value="CUJ87490.1"/>
    <property type="molecule type" value="Genomic_DNA"/>
</dbReference>
<evidence type="ECO:0000313" key="3">
    <source>
        <dbReference type="Proteomes" id="UP000051870"/>
    </source>
</evidence>
<dbReference type="InterPro" id="IPR036844">
    <property type="entry name" value="Hint_dom_sf"/>
</dbReference>
<keyword evidence="3" id="KW-1185">Reference proteome</keyword>
<dbReference type="SUPFAM" id="SSF51294">
    <property type="entry name" value="Hedgehog/intein (Hint) domain"/>
    <property type="match status" value="1"/>
</dbReference>
<sequence length="351" mass="37956">MATISFFARGDSNTANNAALNAQNTNTTPTTEITFSSGASGNLLLEPNGGNTDPDTTVIVNGVEMSFTVNFSGTLPFTNKLSNVNGLDLRGEPIVVITTVAGQRLFFLTNGITEVTMDDFPNGAHDLEMVTDTVVVPVCFVKGARIRTPSGDTPVENLKVGDLVTCADGGSQEILWMSQREFSFQELLIHPEFRPICIAADLFGVGVPAADLWLSPQHRVMFSGWEAELYFQNPEVFLPAISLSARREATGPDIANGVTYFHLMFAQHEVIFANDLPCESLFPGDSALASLTQSARDSLAARFDQHKNNWSDYGSTARHALSRREGEILLECAGIGRGAQFVPEPHQLLAA</sequence>
<feature type="domain" description="Hedgehog/Intein (Hint)" evidence="1">
    <location>
        <begin position="138"/>
        <end position="285"/>
    </location>
</feature>
<organism evidence="2 3">
    <name type="scientific">Shimia thalassica</name>
    <dbReference type="NCBI Taxonomy" id="1715693"/>
    <lineage>
        <taxon>Bacteria</taxon>
        <taxon>Pseudomonadati</taxon>
        <taxon>Pseudomonadota</taxon>
        <taxon>Alphaproteobacteria</taxon>
        <taxon>Rhodobacterales</taxon>
        <taxon>Roseobacteraceae</taxon>
    </lineage>
</organism>
<dbReference type="Pfam" id="PF13403">
    <property type="entry name" value="Hint_2"/>
    <property type="match status" value="1"/>
</dbReference>
<dbReference type="AlphaFoldDB" id="A0A0P1IFC1"/>
<evidence type="ECO:0000259" key="1">
    <source>
        <dbReference type="Pfam" id="PF13403"/>
    </source>
</evidence>